<keyword evidence="11" id="KW-1185">Reference proteome</keyword>
<dbReference type="AlphaFoldDB" id="A0A443QSQ3"/>
<feature type="repeat" description="Solcar" evidence="5">
    <location>
        <begin position="17"/>
        <end position="99"/>
    </location>
</feature>
<dbReference type="InterPro" id="IPR042164">
    <property type="entry name" value="SLC25A44"/>
</dbReference>
<reference evidence="8" key="2">
    <citation type="submission" date="2018-11" db="EMBL/GenBank/DDBJ databases">
        <title>Trombidioid mite genomics.</title>
        <authorList>
            <person name="Dong X."/>
        </authorList>
    </citation>
    <scope>NUCLEOTIDE SEQUENCE</scope>
    <source>
        <strain evidence="8">UoL-WK</strain>
    </source>
</reference>
<evidence type="ECO:0000313" key="8">
    <source>
        <dbReference type="EMBL" id="RWS06031.1"/>
    </source>
</evidence>
<comment type="caution">
    <text evidence="8">The sequence shown here is derived from an EMBL/GenBank/DDBJ whole genome shotgun (WGS) entry which is preliminary data.</text>
</comment>
<evidence type="ECO:0000256" key="2">
    <source>
        <dbReference type="ARBA" id="ARBA00006375"/>
    </source>
</evidence>
<keyword evidence="3 5" id="KW-0812">Transmembrane</keyword>
<feature type="transmembrane region" description="Helical" evidence="7">
    <location>
        <begin position="218"/>
        <end position="242"/>
    </location>
</feature>
<evidence type="ECO:0000256" key="6">
    <source>
        <dbReference type="RuleBase" id="RU000488"/>
    </source>
</evidence>
<dbReference type="OrthoDB" id="250329at2759"/>
<sequence length="317" mass="35972">MDDKTITTIEWSMMDKHRFLALSTVNSLTLRSILYPLTVIKTRLQVQKHNSVYKGTFDAFVKIIEREGFRGLYKGFMINTMQVVSGIGYIITYEKIRDILTKYGNIKDSRIKGLIGGGIGSIVSQTIITPFDVVSQHIMVDSGSKKNASLNRFSSLTLNKNELARYGFAVTVIRELYRKDGLKGFYRGYFASLSTFVPSSALWWMFYSMYSEFLINLVPIWTSHMLVHCTAGTIGGITVAIITNPLDVIRANIQVHRLNSYSRAVNKLWLEEGIGVFYKGLSARITQSSISSAIVVMGYETMKRLSLGEEYRDKIRW</sequence>
<dbReference type="EMBL" id="NCKU01004357">
    <property type="protein sequence ID" value="RWS06064.1"/>
    <property type="molecule type" value="Genomic_DNA"/>
</dbReference>
<proteinExistence type="inferred from homology"/>
<gene>
    <name evidence="9" type="ORF">B4U79_06903</name>
    <name evidence="10" type="ORF">B4U79_10508</name>
    <name evidence="8" type="ORF">B4U79_12369</name>
</gene>
<organism evidence="8 11">
    <name type="scientific">Dinothrombium tinctorium</name>
    <dbReference type="NCBI Taxonomy" id="1965070"/>
    <lineage>
        <taxon>Eukaryota</taxon>
        <taxon>Metazoa</taxon>
        <taxon>Ecdysozoa</taxon>
        <taxon>Arthropoda</taxon>
        <taxon>Chelicerata</taxon>
        <taxon>Arachnida</taxon>
        <taxon>Acari</taxon>
        <taxon>Acariformes</taxon>
        <taxon>Trombidiformes</taxon>
        <taxon>Prostigmata</taxon>
        <taxon>Anystina</taxon>
        <taxon>Parasitengona</taxon>
        <taxon>Trombidioidea</taxon>
        <taxon>Trombidiidae</taxon>
        <taxon>Dinothrombium</taxon>
    </lineage>
</organism>
<keyword evidence="4 5" id="KW-0472">Membrane</keyword>
<protein>
    <submittedName>
        <fullName evidence="8">Solute carrier family 25 member 44-like protein</fullName>
    </submittedName>
</protein>
<keyword evidence="7" id="KW-1133">Transmembrane helix</keyword>
<dbReference type="PANTHER" id="PTHR46314:SF2">
    <property type="entry name" value="SOLUTE CARRIER FAMILY 25 MEMBER 44"/>
    <property type="match status" value="1"/>
</dbReference>
<dbReference type="GO" id="GO:0015658">
    <property type="term" value="F:branched-chain amino acid transmembrane transporter activity"/>
    <property type="evidence" value="ECO:0007669"/>
    <property type="project" value="InterPro"/>
</dbReference>
<feature type="repeat" description="Solcar" evidence="5">
    <location>
        <begin position="223"/>
        <end position="305"/>
    </location>
</feature>
<dbReference type="EMBL" id="NCKU01001922">
    <property type="protein sequence ID" value="RWS10912.1"/>
    <property type="molecule type" value="Genomic_DNA"/>
</dbReference>
<dbReference type="GO" id="GO:0009083">
    <property type="term" value="P:branched-chain amino acid catabolic process"/>
    <property type="evidence" value="ECO:0007669"/>
    <property type="project" value="InterPro"/>
</dbReference>
<reference evidence="8 11" key="1">
    <citation type="journal article" date="2018" name="Gigascience">
        <title>Genomes of trombidid mites reveal novel predicted allergens and laterally-transferred genes associated with secondary metabolism.</title>
        <authorList>
            <person name="Dong X."/>
            <person name="Chaisiri K."/>
            <person name="Xia D."/>
            <person name="Armstrong S.D."/>
            <person name="Fang Y."/>
            <person name="Donnelly M.J."/>
            <person name="Kadowaki T."/>
            <person name="McGarry J.W."/>
            <person name="Darby A.C."/>
            <person name="Makepeace B.L."/>
        </authorList>
    </citation>
    <scope>NUCLEOTIDE SEQUENCE [LARGE SCALE GENOMIC DNA]</scope>
    <source>
        <strain evidence="8">UoL-WK</strain>
    </source>
</reference>
<accession>A0A443QSQ3</accession>
<evidence type="ECO:0000313" key="11">
    <source>
        <dbReference type="Proteomes" id="UP000285301"/>
    </source>
</evidence>
<comment type="subcellular location">
    <subcellularLocation>
        <location evidence="1">Membrane</location>
        <topology evidence="1">Multi-pass membrane protein</topology>
    </subcellularLocation>
</comment>
<feature type="repeat" description="Solcar" evidence="5">
    <location>
        <begin position="108"/>
        <end position="213"/>
    </location>
</feature>
<dbReference type="GO" id="GO:0005739">
    <property type="term" value="C:mitochondrion"/>
    <property type="evidence" value="ECO:0007669"/>
    <property type="project" value="InterPro"/>
</dbReference>
<dbReference type="InterPro" id="IPR018108">
    <property type="entry name" value="MCP_transmembrane"/>
</dbReference>
<dbReference type="PANTHER" id="PTHR46314">
    <property type="entry name" value="SOLUTE CARRIER FAMILY 25 MEMBER 44"/>
    <property type="match status" value="1"/>
</dbReference>
<evidence type="ECO:0000256" key="5">
    <source>
        <dbReference type="PROSITE-ProRule" id="PRU00282"/>
    </source>
</evidence>
<dbReference type="GO" id="GO:0016020">
    <property type="term" value="C:membrane"/>
    <property type="evidence" value="ECO:0007669"/>
    <property type="project" value="UniProtKB-SubCell"/>
</dbReference>
<dbReference type="Gene3D" id="1.50.40.10">
    <property type="entry name" value="Mitochondrial carrier domain"/>
    <property type="match status" value="2"/>
</dbReference>
<evidence type="ECO:0000256" key="1">
    <source>
        <dbReference type="ARBA" id="ARBA00004141"/>
    </source>
</evidence>
<dbReference type="STRING" id="1965070.A0A443QSQ3"/>
<name>A0A443QSQ3_9ACAR</name>
<comment type="similarity">
    <text evidence="2 6">Belongs to the mitochondrial carrier (TC 2.A.29) family.</text>
</comment>
<dbReference type="PROSITE" id="PS50920">
    <property type="entry name" value="SOLCAR"/>
    <property type="match status" value="3"/>
</dbReference>
<dbReference type="EMBL" id="NCKU01004382">
    <property type="protein sequence ID" value="RWS06031.1"/>
    <property type="molecule type" value="Genomic_DNA"/>
</dbReference>
<evidence type="ECO:0000256" key="7">
    <source>
        <dbReference type="SAM" id="Phobius"/>
    </source>
</evidence>
<evidence type="ECO:0000256" key="4">
    <source>
        <dbReference type="ARBA" id="ARBA00023136"/>
    </source>
</evidence>
<dbReference type="SUPFAM" id="SSF103506">
    <property type="entry name" value="Mitochondrial carrier"/>
    <property type="match status" value="1"/>
</dbReference>
<evidence type="ECO:0000256" key="3">
    <source>
        <dbReference type="ARBA" id="ARBA00022692"/>
    </source>
</evidence>
<dbReference type="Pfam" id="PF00153">
    <property type="entry name" value="Mito_carr"/>
    <property type="match status" value="3"/>
</dbReference>
<dbReference type="InterPro" id="IPR023395">
    <property type="entry name" value="MCP_dom_sf"/>
</dbReference>
<evidence type="ECO:0000313" key="9">
    <source>
        <dbReference type="EMBL" id="RWS06064.1"/>
    </source>
</evidence>
<dbReference type="Proteomes" id="UP000285301">
    <property type="component" value="Unassembled WGS sequence"/>
</dbReference>
<keyword evidence="6" id="KW-0813">Transport</keyword>
<evidence type="ECO:0000313" key="10">
    <source>
        <dbReference type="EMBL" id="RWS10912.1"/>
    </source>
</evidence>
<feature type="transmembrane region" description="Helical" evidence="7">
    <location>
        <begin position="184"/>
        <end position="206"/>
    </location>
</feature>